<name>F8NJM4_SERL9</name>
<proteinExistence type="predicted"/>
<dbReference type="AlphaFoldDB" id="F8NJM4"/>
<dbReference type="KEGG" id="sla:SERLADRAFT_405865"/>
<feature type="region of interest" description="Disordered" evidence="1">
    <location>
        <begin position="1"/>
        <end position="28"/>
    </location>
</feature>
<dbReference type="RefSeq" id="XP_007314438.1">
    <property type="nucleotide sequence ID" value="XM_007314376.1"/>
</dbReference>
<sequence length="248" mass="27567">MSQPYPTARAKSEQPAAMSPHNNSHLSASAQAPNKLFPVAPPAFLLHISTNGADLQDLLDFAVAIQDERKAEKMFVEMRAWRSQIEAKLFQGQLPNAVKHLEQACCGSTFVTRMVEDLGIEVNIPRSCISSQFLGRHMTSQTLPAKIDALTWLGLWPLSMNVKRKWGCVLRMAVEAAAWFTSKFYTNEIAYPANQNDFSFIMAGEGLGLIVIHWHFSTLQDAFSHRLGELGFNILDFINGGLLDVSES</sequence>
<reference evidence="2" key="1">
    <citation type="submission" date="2011-04" db="EMBL/GenBank/DDBJ databases">
        <title>Evolution of plant cell wall degrading machinery underlies the functional diversity of forest fungi.</title>
        <authorList>
            <consortium name="US DOE Joint Genome Institute (JGI-PGF)"/>
            <person name="Eastwood D.C."/>
            <person name="Floudas D."/>
            <person name="Binder M."/>
            <person name="Majcherczyk A."/>
            <person name="Schneider P."/>
            <person name="Aerts A."/>
            <person name="Asiegbu F.O."/>
            <person name="Baker S.E."/>
            <person name="Barry K."/>
            <person name="Bendiksby M."/>
            <person name="Blumentritt M."/>
            <person name="Coutinho P.M."/>
            <person name="Cullen D."/>
            <person name="Cullen D."/>
            <person name="Gathman A."/>
            <person name="Goodell B."/>
            <person name="Henrissat B."/>
            <person name="Ihrmark K."/>
            <person name="Kauserud H."/>
            <person name="Kohler A."/>
            <person name="LaButti K."/>
            <person name="Lapidus A."/>
            <person name="Lavin J.L."/>
            <person name="Lee Y.-H."/>
            <person name="Lindquist E."/>
            <person name="Lilly W."/>
            <person name="Lucas S."/>
            <person name="Morin E."/>
            <person name="Murat C."/>
            <person name="Oguiza J.A."/>
            <person name="Park J."/>
            <person name="Pisabarro A.G."/>
            <person name="Riley R."/>
            <person name="Rosling A."/>
            <person name="Salamov A."/>
            <person name="Schmidt O."/>
            <person name="Schmutz J."/>
            <person name="Skrede I."/>
            <person name="Stenlid J."/>
            <person name="Wiebenga A."/>
            <person name="Xie X."/>
            <person name="Kues U."/>
            <person name="Hibbett D.S."/>
            <person name="Hoffmeister D."/>
            <person name="Hogberg N."/>
            <person name="Martin F."/>
            <person name="Grigoriev I.V."/>
            <person name="Watkinson S.C."/>
        </authorList>
    </citation>
    <scope>NUCLEOTIDE SEQUENCE</scope>
    <source>
        <strain evidence="2">S7.9</strain>
    </source>
</reference>
<evidence type="ECO:0000313" key="2">
    <source>
        <dbReference type="EMBL" id="EGO28239.1"/>
    </source>
</evidence>
<dbReference type="EMBL" id="GL945430">
    <property type="protein sequence ID" value="EGO28239.1"/>
    <property type="molecule type" value="Genomic_DNA"/>
</dbReference>
<evidence type="ECO:0000256" key="1">
    <source>
        <dbReference type="SAM" id="MobiDB-lite"/>
    </source>
</evidence>
<protein>
    <submittedName>
        <fullName evidence="2">Uncharacterized protein</fullName>
    </submittedName>
</protein>
<accession>F8NJM4</accession>
<gene>
    <name evidence="2" type="ORF">SERLADRAFT_405865</name>
</gene>
<dbReference type="Proteomes" id="UP000008064">
    <property type="component" value="Unassembled WGS sequence"/>
</dbReference>
<organism>
    <name type="scientific">Serpula lacrymans var. lacrymans (strain S7.9)</name>
    <name type="common">Dry rot fungus</name>
    <dbReference type="NCBI Taxonomy" id="578457"/>
    <lineage>
        <taxon>Eukaryota</taxon>
        <taxon>Fungi</taxon>
        <taxon>Dikarya</taxon>
        <taxon>Basidiomycota</taxon>
        <taxon>Agaricomycotina</taxon>
        <taxon>Agaricomycetes</taxon>
        <taxon>Agaricomycetidae</taxon>
        <taxon>Boletales</taxon>
        <taxon>Coniophorineae</taxon>
        <taxon>Serpulaceae</taxon>
        <taxon>Serpula</taxon>
    </lineage>
</organism>
<dbReference type="GeneID" id="18812591"/>
<dbReference type="HOGENOM" id="CLU_098042_0_0_1"/>